<protein>
    <recommendedName>
        <fullName evidence="4">Endosialidase-like protein</fullName>
    </recommendedName>
</protein>
<comment type="caution">
    <text evidence="2">The sequence shown here is derived from an EMBL/GenBank/DDBJ whole genome shotgun (WGS) entry which is preliminary data.</text>
</comment>
<dbReference type="RefSeq" id="WP_184621586.1">
    <property type="nucleotide sequence ID" value="NZ_JACHCC010000001.1"/>
</dbReference>
<organism evidence="2 3">
    <name type="scientific">Pedobacter cryoconitis</name>
    <dbReference type="NCBI Taxonomy" id="188932"/>
    <lineage>
        <taxon>Bacteria</taxon>
        <taxon>Pseudomonadati</taxon>
        <taxon>Bacteroidota</taxon>
        <taxon>Sphingobacteriia</taxon>
        <taxon>Sphingobacteriales</taxon>
        <taxon>Sphingobacteriaceae</taxon>
        <taxon>Pedobacter</taxon>
    </lineage>
</organism>
<feature type="transmembrane region" description="Helical" evidence="1">
    <location>
        <begin position="17"/>
        <end position="35"/>
    </location>
</feature>
<name>A0A7X0IZI2_9SPHI</name>
<evidence type="ECO:0000313" key="2">
    <source>
        <dbReference type="EMBL" id="MBB6497934.1"/>
    </source>
</evidence>
<dbReference type="AlphaFoldDB" id="A0A7X0IZI2"/>
<dbReference type="Proteomes" id="UP000521017">
    <property type="component" value="Unassembled WGS sequence"/>
</dbReference>
<proteinExistence type="predicted"/>
<keyword evidence="1" id="KW-1133">Transmembrane helix</keyword>
<evidence type="ECO:0000313" key="3">
    <source>
        <dbReference type="Proteomes" id="UP000521017"/>
    </source>
</evidence>
<keyword evidence="1" id="KW-0812">Transmembrane</keyword>
<evidence type="ECO:0008006" key="4">
    <source>
        <dbReference type="Google" id="ProtNLM"/>
    </source>
</evidence>
<gene>
    <name evidence="2" type="ORF">HDF25_000058</name>
</gene>
<accession>A0A7X0IZI2</accession>
<evidence type="ECO:0000256" key="1">
    <source>
        <dbReference type="SAM" id="Phobius"/>
    </source>
</evidence>
<sequence length="352" mass="37816">MKNCDLGRINHLKAHQLKYSFIFLTAIVFMTNVSYGQDNNIFQAGGNVGIGTTGPTTRLQVSGTLSAVDLANALGTSTPVIFGSVSNAYPTFGVSMNHVVEDPGTNVYGMALLSTDSYLTGRTEKVRITGSGNVGIGTKTPNTKLQVSGTLSAIDLVSTLGASTPVIYGSIGGAYPGWGVSINHVVEDVGSNHYGMALLTTDNFLTGRTEKMRIAANGNVGIGTAAPDSKLSVNGVIHSKSVKVDMNNWPDYVFKPKYDLLTLNEVKSYIIKNQHLPEMPSAVEIETNGLNLGDMNKLLTKKVEELTLYLLEKDTEVSTLKSDLGSLEKRYSDQQSQLNAIKDMLDQLKKAK</sequence>
<reference evidence="2 3" key="1">
    <citation type="submission" date="2020-08" db="EMBL/GenBank/DDBJ databases">
        <title>Genomic Encyclopedia of Type Strains, Phase IV (KMG-V): Genome sequencing to study the core and pangenomes of soil and plant-associated prokaryotes.</title>
        <authorList>
            <person name="Whitman W."/>
        </authorList>
    </citation>
    <scope>NUCLEOTIDE SEQUENCE [LARGE SCALE GENOMIC DNA]</scope>
    <source>
        <strain evidence="2 3">M2T3</strain>
    </source>
</reference>
<dbReference type="EMBL" id="JACHCC010000001">
    <property type="protein sequence ID" value="MBB6497934.1"/>
    <property type="molecule type" value="Genomic_DNA"/>
</dbReference>
<keyword evidence="1" id="KW-0472">Membrane</keyword>